<dbReference type="InterPro" id="IPR023365">
    <property type="entry name" value="Sortase_dom-sf"/>
</dbReference>
<dbReference type="RefSeq" id="WP_201428587.1">
    <property type="nucleotide sequence ID" value="NZ_JAEQMG010000163.1"/>
</dbReference>
<dbReference type="Gene3D" id="2.40.260.10">
    <property type="entry name" value="Sortase"/>
    <property type="match status" value="1"/>
</dbReference>
<evidence type="ECO:0000256" key="3">
    <source>
        <dbReference type="SAM" id="Phobius"/>
    </source>
</evidence>
<keyword evidence="5" id="KW-1185">Reference proteome</keyword>
<feature type="active site" description="Acyl-thioester intermediate" evidence="2">
    <location>
        <position position="257"/>
    </location>
</feature>
<reference evidence="4" key="1">
    <citation type="submission" date="2021-01" db="EMBL/GenBank/DDBJ databases">
        <title>Genome public.</title>
        <authorList>
            <person name="Liu C."/>
            <person name="Sun Q."/>
        </authorList>
    </citation>
    <scope>NUCLEOTIDE SEQUENCE</scope>
    <source>
        <strain evidence="4">M6</strain>
    </source>
</reference>
<feature type="transmembrane region" description="Helical" evidence="3">
    <location>
        <begin position="9"/>
        <end position="31"/>
    </location>
</feature>
<dbReference type="EMBL" id="JAEQMG010000163">
    <property type="protein sequence ID" value="MBK6089892.1"/>
    <property type="molecule type" value="Genomic_DNA"/>
</dbReference>
<dbReference type="Pfam" id="PF04203">
    <property type="entry name" value="Sortase"/>
    <property type="match status" value="1"/>
</dbReference>
<keyword evidence="1" id="KW-0378">Hydrolase</keyword>
<dbReference type="SUPFAM" id="SSF63817">
    <property type="entry name" value="Sortase"/>
    <property type="match status" value="1"/>
</dbReference>
<feature type="active site" description="Proton donor/acceptor" evidence="2">
    <location>
        <position position="160"/>
    </location>
</feature>
<dbReference type="InterPro" id="IPR009835">
    <property type="entry name" value="SrtB"/>
</dbReference>
<keyword evidence="3" id="KW-0472">Membrane</keyword>
<name>A0A934WTZ7_9FIRM</name>
<evidence type="ECO:0000256" key="2">
    <source>
        <dbReference type="PIRSR" id="PIRSR605754-1"/>
    </source>
</evidence>
<sequence>MKKIKKPQWIALLCVCILVIIGAVIFLIRYFNQPDINGEVLPTVATRDETTASTQRPTAEPTESEVYTGATEAWGHQPAVLNDYQPSFDELMEINPDVYAWIYIPNTAVDYPVARSTSDGDDSFYLENNVYRQYQFSGTIYSEIKNSPDMHDRVTVMYGHNMLNGTMFATLHNFGNKEFFDQNNTAFVLTKDKVFTYLIYSAYTYDDRHILNTNNFANDEVFQSYLDETLDPHAIDANVREGVTLTTDNKILTLSTCTSGPSDTRYLVQGVLVDEATRQHD</sequence>
<organism evidence="4 5">
    <name type="scientific">Ruminococcus difficilis</name>
    <dbReference type="NCBI Taxonomy" id="2763069"/>
    <lineage>
        <taxon>Bacteria</taxon>
        <taxon>Bacillati</taxon>
        <taxon>Bacillota</taxon>
        <taxon>Clostridia</taxon>
        <taxon>Eubacteriales</taxon>
        <taxon>Oscillospiraceae</taxon>
        <taxon>Ruminococcus</taxon>
    </lineage>
</organism>
<dbReference type="Proteomes" id="UP000633365">
    <property type="component" value="Unassembled WGS sequence"/>
</dbReference>
<dbReference type="GO" id="GO:0016787">
    <property type="term" value="F:hydrolase activity"/>
    <property type="evidence" value="ECO:0007669"/>
    <property type="project" value="UniProtKB-KW"/>
</dbReference>
<keyword evidence="3" id="KW-0812">Transmembrane</keyword>
<evidence type="ECO:0000313" key="4">
    <source>
        <dbReference type="EMBL" id="MBK6089892.1"/>
    </source>
</evidence>
<dbReference type="InterPro" id="IPR005754">
    <property type="entry name" value="Sortase"/>
</dbReference>
<dbReference type="AlphaFoldDB" id="A0A934WTZ7"/>
<evidence type="ECO:0000256" key="1">
    <source>
        <dbReference type="ARBA" id="ARBA00022801"/>
    </source>
</evidence>
<gene>
    <name evidence="4" type="ORF">JKK62_14805</name>
</gene>
<evidence type="ECO:0000313" key="5">
    <source>
        <dbReference type="Proteomes" id="UP000633365"/>
    </source>
</evidence>
<protein>
    <submittedName>
        <fullName evidence="4">Class B sortase</fullName>
    </submittedName>
</protein>
<accession>A0A934WTZ7</accession>
<comment type="caution">
    <text evidence="4">The sequence shown here is derived from an EMBL/GenBank/DDBJ whole genome shotgun (WGS) entry which is preliminary data.</text>
</comment>
<dbReference type="CDD" id="cd05826">
    <property type="entry name" value="Sortase_B"/>
    <property type="match status" value="1"/>
</dbReference>
<proteinExistence type="predicted"/>
<keyword evidence="3" id="KW-1133">Transmembrane helix</keyword>